<proteinExistence type="inferred from homology"/>
<dbReference type="Gene3D" id="3.90.850.10">
    <property type="entry name" value="Fumarylacetoacetase-like, C-terminal domain"/>
    <property type="match status" value="1"/>
</dbReference>
<feature type="domain" description="Fumarylacetoacetase-like C-terminal" evidence="3">
    <location>
        <begin position="77"/>
        <end position="282"/>
    </location>
</feature>
<reference evidence="4" key="2">
    <citation type="submission" date="2020-09" db="EMBL/GenBank/DDBJ databases">
        <authorList>
            <person name="Sun Q."/>
            <person name="Zhou Y."/>
        </authorList>
    </citation>
    <scope>NUCLEOTIDE SEQUENCE</scope>
    <source>
        <strain evidence="4">CGMCC 1.16548</strain>
    </source>
</reference>
<keyword evidence="4" id="KW-0456">Lyase</keyword>
<dbReference type="InterPro" id="IPR011234">
    <property type="entry name" value="Fumarylacetoacetase-like_C"/>
</dbReference>
<dbReference type="GO" id="GO:0016853">
    <property type="term" value="F:isomerase activity"/>
    <property type="evidence" value="ECO:0007669"/>
    <property type="project" value="UniProtKB-ARBA"/>
</dbReference>
<reference evidence="4" key="1">
    <citation type="journal article" date="2014" name="Int. J. Syst. Evol. Microbiol.">
        <title>Complete genome sequence of Corynebacterium casei LMG S-19264T (=DSM 44701T), isolated from a smear-ripened cheese.</title>
        <authorList>
            <consortium name="US DOE Joint Genome Institute (JGI-PGF)"/>
            <person name="Walter F."/>
            <person name="Albersmeier A."/>
            <person name="Kalinowski J."/>
            <person name="Ruckert C."/>
        </authorList>
    </citation>
    <scope>NUCLEOTIDE SEQUENCE</scope>
    <source>
        <strain evidence="4">CGMCC 1.16548</strain>
    </source>
</reference>
<evidence type="ECO:0000256" key="2">
    <source>
        <dbReference type="ARBA" id="ARBA00022723"/>
    </source>
</evidence>
<sequence>MKLMRIGARGAERPIVRVDDATYVDVSDLTPDFDEAFFGGAGIAGLEAEVSARVAAGRVERFAGDRIGAPIARPHQIIGIGMNFAEHAPELGLPVPPEPLIFSKSPNALSGPDDDVVIPRASRKTDYEVELGVVIGRRSMYLQSDDEAAAAIAGYVLANDVSEREFQQERSGQFMKGKSAPTFCPVGPWLATPDEFADIRSLQMTSTVNGEVRQNGSTATMIFGPLFLVRYLSQFLTLEPGDLVLTGTPPGVGLGFTPPRFLAAGDVVELAIDGLGTQRQTLAAAG</sequence>
<comment type="similarity">
    <text evidence="1">Belongs to the FAH family.</text>
</comment>
<keyword evidence="2" id="KW-0479">Metal-binding</keyword>
<organism evidence="4 5">
    <name type="scientific">Pseudolysinimonas yzui</name>
    <dbReference type="NCBI Taxonomy" id="2708254"/>
    <lineage>
        <taxon>Bacteria</taxon>
        <taxon>Bacillati</taxon>
        <taxon>Actinomycetota</taxon>
        <taxon>Actinomycetes</taxon>
        <taxon>Micrococcales</taxon>
        <taxon>Microbacteriaceae</taxon>
        <taxon>Pseudolysinimonas</taxon>
    </lineage>
</organism>
<dbReference type="Pfam" id="PF01557">
    <property type="entry name" value="FAA_hydrolase"/>
    <property type="match status" value="1"/>
</dbReference>
<dbReference type="PANTHER" id="PTHR42796:SF4">
    <property type="entry name" value="FUMARYLACETOACETATE HYDROLASE DOMAIN-CONTAINING PROTEIN 2A"/>
    <property type="match status" value="1"/>
</dbReference>
<dbReference type="EMBL" id="BNAI01000003">
    <property type="protein sequence ID" value="GHF18012.1"/>
    <property type="molecule type" value="Genomic_DNA"/>
</dbReference>
<dbReference type="RefSeq" id="WP_191283212.1">
    <property type="nucleotide sequence ID" value="NZ_BNAI01000003.1"/>
</dbReference>
<evidence type="ECO:0000256" key="1">
    <source>
        <dbReference type="ARBA" id="ARBA00010211"/>
    </source>
</evidence>
<evidence type="ECO:0000313" key="4">
    <source>
        <dbReference type="EMBL" id="GHF18012.1"/>
    </source>
</evidence>
<dbReference type="FunFam" id="3.90.850.10:FF:000002">
    <property type="entry name" value="2-hydroxyhepta-2,4-diene-1,7-dioate isomerase"/>
    <property type="match status" value="1"/>
</dbReference>
<name>A0A8J3GR53_9MICO</name>
<comment type="caution">
    <text evidence="4">The sequence shown here is derived from an EMBL/GenBank/DDBJ whole genome shotgun (WGS) entry which is preliminary data.</text>
</comment>
<dbReference type="GO" id="GO:0019752">
    <property type="term" value="P:carboxylic acid metabolic process"/>
    <property type="evidence" value="ECO:0007669"/>
    <property type="project" value="UniProtKB-ARBA"/>
</dbReference>
<dbReference type="InterPro" id="IPR036663">
    <property type="entry name" value="Fumarylacetoacetase_C_sf"/>
</dbReference>
<keyword evidence="5" id="KW-1185">Reference proteome</keyword>
<dbReference type="PANTHER" id="PTHR42796">
    <property type="entry name" value="FUMARYLACETOACETATE HYDROLASE DOMAIN-CONTAINING PROTEIN 2A-RELATED"/>
    <property type="match status" value="1"/>
</dbReference>
<evidence type="ECO:0000259" key="3">
    <source>
        <dbReference type="Pfam" id="PF01557"/>
    </source>
</evidence>
<dbReference type="InterPro" id="IPR051121">
    <property type="entry name" value="FAH"/>
</dbReference>
<evidence type="ECO:0000313" key="5">
    <source>
        <dbReference type="Proteomes" id="UP000617531"/>
    </source>
</evidence>
<accession>A0A8J3GR53</accession>
<dbReference type="Proteomes" id="UP000617531">
    <property type="component" value="Unassembled WGS sequence"/>
</dbReference>
<dbReference type="GO" id="GO:0016829">
    <property type="term" value="F:lyase activity"/>
    <property type="evidence" value="ECO:0007669"/>
    <property type="project" value="UniProtKB-KW"/>
</dbReference>
<dbReference type="GO" id="GO:0046872">
    <property type="term" value="F:metal ion binding"/>
    <property type="evidence" value="ECO:0007669"/>
    <property type="project" value="UniProtKB-KW"/>
</dbReference>
<gene>
    <name evidence="4" type="ORF">GCM10011600_18670</name>
</gene>
<protein>
    <submittedName>
        <fullName evidence="4">Ureidoglycolate lyase</fullName>
    </submittedName>
</protein>
<dbReference type="AlphaFoldDB" id="A0A8J3GR53"/>
<dbReference type="SUPFAM" id="SSF56529">
    <property type="entry name" value="FAH"/>
    <property type="match status" value="1"/>
</dbReference>